<dbReference type="InterPro" id="IPR013785">
    <property type="entry name" value="Aldolase_TIM"/>
</dbReference>
<dbReference type="GO" id="GO:0051536">
    <property type="term" value="F:iron-sulfur cluster binding"/>
    <property type="evidence" value="ECO:0007669"/>
    <property type="project" value="UniProtKB-KW"/>
</dbReference>
<dbReference type="EMBL" id="CP061800">
    <property type="protein sequence ID" value="QTA87480.1"/>
    <property type="molecule type" value="Genomic_DNA"/>
</dbReference>
<evidence type="ECO:0000256" key="7">
    <source>
        <dbReference type="ARBA" id="ARBA00023002"/>
    </source>
</evidence>
<keyword evidence="9" id="KW-0411">Iron-sulfur</keyword>
<gene>
    <name evidence="12" type="ORF">dnm_035140</name>
</gene>
<dbReference type="InterPro" id="IPR001155">
    <property type="entry name" value="OxRdtase_FMN_N"/>
</dbReference>
<dbReference type="SUPFAM" id="SSF51395">
    <property type="entry name" value="FMN-linked oxidoreductases"/>
    <property type="match status" value="1"/>
</dbReference>
<reference evidence="12" key="1">
    <citation type="journal article" date="2021" name="Microb. Physiol.">
        <title>Proteogenomic Insights into the Physiology of Marine, Sulfate-Reducing, Filamentous Desulfonema limicola and Desulfonema magnum.</title>
        <authorList>
            <person name="Schnaars V."/>
            <person name="Wohlbrand L."/>
            <person name="Scheve S."/>
            <person name="Hinrichs C."/>
            <person name="Reinhardt R."/>
            <person name="Rabus R."/>
        </authorList>
    </citation>
    <scope>NUCLEOTIDE SEQUENCE</scope>
    <source>
        <strain evidence="12">4be13</strain>
    </source>
</reference>
<keyword evidence="6" id="KW-0479">Metal-binding</keyword>
<keyword evidence="13" id="KW-1185">Reference proteome</keyword>
<dbReference type="InterPro" id="IPR023753">
    <property type="entry name" value="FAD/NAD-binding_dom"/>
</dbReference>
<evidence type="ECO:0000256" key="9">
    <source>
        <dbReference type="ARBA" id="ARBA00023014"/>
    </source>
</evidence>
<dbReference type="CDD" id="cd02803">
    <property type="entry name" value="OYE_like_FMN_family"/>
    <property type="match status" value="1"/>
</dbReference>
<dbReference type="GO" id="GO:0046872">
    <property type="term" value="F:metal ion binding"/>
    <property type="evidence" value="ECO:0007669"/>
    <property type="project" value="UniProtKB-KW"/>
</dbReference>
<evidence type="ECO:0000313" key="12">
    <source>
        <dbReference type="EMBL" id="QTA87480.1"/>
    </source>
</evidence>
<evidence type="ECO:0000313" key="13">
    <source>
        <dbReference type="Proteomes" id="UP000663722"/>
    </source>
</evidence>
<dbReference type="Proteomes" id="UP000663722">
    <property type="component" value="Chromosome"/>
</dbReference>
<dbReference type="Pfam" id="PF07992">
    <property type="entry name" value="Pyr_redox_2"/>
    <property type="match status" value="1"/>
</dbReference>
<dbReference type="InterPro" id="IPR051793">
    <property type="entry name" value="NADH:flavin_oxidoreductase"/>
</dbReference>
<comment type="similarity">
    <text evidence="3">In the N-terminal section; belongs to the NADH:flavin oxidoreductase/NADH oxidase family.</text>
</comment>
<sequence length="637" mass="69033">MERMFTPFKLGDLELANRFVFPPIKLGYGNPDGTVTDRQLTFYRQIAKNGPGLIIIEPVSVTADGKEHPKQPCVHLPESAAQLRKIADVIHAENRLACLHLNHGGAAANPKLIGGAPKAPSVMTCVAREGNVSQEITEQDIQAILDGYGTAAEKARQAGFDVIEIQGGHGYLISQFLNGKLNTRKDRYGQDRTLFAREAISKVRENAGNIPLILRISGNEMSPEFGISPDDLLPLLKLAEEKKISLIHVGMGNACFSPPWYFHHAALPDKPQTDALSWVRENTSLPLLAAGRMGRKEKVIRFLDQGLAQLVALGRPLIADPDLPEKWQKGADQDIRYCGYCLQGCLHRMKSGVSLGCNLNPAVGLPPLARTDTPMKVLIAGGGPAGLSAALYMDTRGHEVTLAEKTDAIGGQFSLAWQAPGKEKMKQGLESLERAVKSGGASLLMNRTADADLVREIQPDLLVWAVGAVQNIPEIKGLEHQHVMTSLEYFQGAKAVKGPRVLVVGAGRAGLEIAEKLGKEGFDVVATKRTDPIGSMMEMITKKLALMRIDQMQNVTLMPHTTVKEFFADKVDVEQDGEKKSLDAFQTVILASGMLSAPGPDNEVSSAAPKMEIIGDANEVKDVFSAVHAGYELALRY</sequence>
<dbReference type="AlphaFoldDB" id="A0A975GN75"/>
<feature type="domain" description="FAD/NAD(P)-binding" evidence="11">
    <location>
        <begin position="375"/>
        <end position="594"/>
    </location>
</feature>
<dbReference type="RefSeq" id="WP_207682652.1">
    <property type="nucleotide sequence ID" value="NZ_CP061800.1"/>
</dbReference>
<evidence type="ECO:0000256" key="1">
    <source>
        <dbReference type="ARBA" id="ARBA00001917"/>
    </source>
</evidence>
<dbReference type="PRINTS" id="PR00469">
    <property type="entry name" value="PNDRDTASEII"/>
</dbReference>
<evidence type="ECO:0000259" key="11">
    <source>
        <dbReference type="Pfam" id="PF07992"/>
    </source>
</evidence>
<evidence type="ECO:0000256" key="6">
    <source>
        <dbReference type="ARBA" id="ARBA00022723"/>
    </source>
</evidence>
<evidence type="ECO:0000256" key="8">
    <source>
        <dbReference type="ARBA" id="ARBA00023004"/>
    </source>
</evidence>
<dbReference type="GO" id="GO:0016491">
    <property type="term" value="F:oxidoreductase activity"/>
    <property type="evidence" value="ECO:0007669"/>
    <property type="project" value="UniProtKB-KW"/>
</dbReference>
<dbReference type="Gene3D" id="3.50.50.60">
    <property type="entry name" value="FAD/NAD(P)-binding domain"/>
    <property type="match status" value="1"/>
</dbReference>
<proteinExistence type="inferred from homology"/>
<evidence type="ECO:0000256" key="4">
    <source>
        <dbReference type="ARBA" id="ARBA00022630"/>
    </source>
</evidence>
<evidence type="ECO:0000256" key="2">
    <source>
        <dbReference type="ARBA" id="ARBA00001966"/>
    </source>
</evidence>
<keyword evidence="7" id="KW-0560">Oxidoreductase</keyword>
<dbReference type="PANTHER" id="PTHR42917:SF2">
    <property type="entry name" value="2,4-DIENOYL-COA REDUCTASE [(2E)-ENOYL-COA-PRODUCING]"/>
    <property type="match status" value="1"/>
</dbReference>
<keyword evidence="8" id="KW-0408">Iron</keyword>
<evidence type="ECO:0000256" key="5">
    <source>
        <dbReference type="ARBA" id="ARBA00022643"/>
    </source>
</evidence>
<protein>
    <submittedName>
        <fullName evidence="12">NADH:flavin oxidoreductase family protein</fullName>
    </submittedName>
</protein>
<dbReference type="KEGG" id="dmm:dnm_035140"/>
<name>A0A975GN75_9BACT</name>
<dbReference type="InterPro" id="IPR036188">
    <property type="entry name" value="FAD/NAD-bd_sf"/>
</dbReference>
<dbReference type="PANTHER" id="PTHR42917">
    <property type="entry name" value="2,4-DIENOYL-COA REDUCTASE"/>
    <property type="match status" value="1"/>
</dbReference>
<evidence type="ECO:0000256" key="3">
    <source>
        <dbReference type="ARBA" id="ARBA00011048"/>
    </source>
</evidence>
<organism evidence="12 13">
    <name type="scientific">Desulfonema magnum</name>
    <dbReference type="NCBI Taxonomy" id="45655"/>
    <lineage>
        <taxon>Bacteria</taxon>
        <taxon>Pseudomonadati</taxon>
        <taxon>Thermodesulfobacteriota</taxon>
        <taxon>Desulfobacteria</taxon>
        <taxon>Desulfobacterales</taxon>
        <taxon>Desulfococcaceae</taxon>
        <taxon>Desulfonema</taxon>
    </lineage>
</organism>
<keyword evidence="4" id="KW-0285">Flavoprotein</keyword>
<dbReference type="Gene3D" id="3.40.50.720">
    <property type="entry name" value="NAD(P)-binding Rossmann-like Domain"/>
    <property type="match status" value="1"/>
</dbReference>
<accession>A0A975GN75</accession>
<keyword evidence="5" id="KW-0288">FMN</keyword>
<comment type="cofactor">
    <cofactor evidence="1">
        <name>FMN</name>
        <dbReference type="ChEBI" id="CHEBI:58210"/>
    </cofactor>
</comment>
<dbReference type="GO" id="GO:0010181">
    <property type="term" value="F:FMN binding"/>
    <property type="evidence" value="ECO:0007669"/>
    <property type="project" value="InterPro"/>
</dbReference>
<evidence type="ECO:0000259" key="10">
    <source>
        <dbReference type="Pfam" id="PF00724"/>
    </source>
</evidence>
<comment type="cofactor">
    <cofactor evidence="2">
        <name>[4Fe-4S] cluster</name>
        <dbReference type="ChEBI" id="CHEBI:49883"/>
    </cofactor>
</comment>
<dbReference type="PRINTS" id="PR00368">
    <property type="entry name" value="FADPNR"/>
</dbReference>
<dbReference type="SUPFAM" id="SSF51905">
    <property type="entry name" value="FAD/NAD(P)-binding domain"/>
    <property type="match status" value="1"/>
</dbReference>
<dbReference type="Gene3D" id="3.20.20.70">
    <property type="entry name" value="Aldolase class I"/>
    <property type="match status" value="1"/>
</dbReference>
<feature type="domain" description="NADH:flavin oxidoreductase/NADH oxidase N-terminal" evidence="10">
    <location>
        <begin position="4"/>
        <end position="332"/>
    </location>
</feature>
<dbReference type="Pfam" id="PF00724">
    <property type="entry name" value="Oxidored_FMN"/>
    <property type="match status" value="1"/>
</dbReference>